<protein>
    <submittedName>
        <fullName evidence="2">DUF1259 domain-containing protein</fullName>
    </submittedName>
</protein>
<sequence length="154" mass="16977">MKKIMLFIIAACMLLIPAAPIMGKESNQCRIFEKVFNTSVEQENDVCKMEIVRKNIHVSNLGVALSPEAVELSFGANFERVGKQTAVIGEFALLGSEVNPVIDTLRKGNIEISALHNHLIGEQPRILYLHFQALGDAETLARTVKEAIDKTSSK</sequence>
<accession>A0A9X2B7K2</accession>
<dbReference type="AlphaFoldDB" id="A0A9X2B7K2"/>
<dbReference type="InterPro" id="IPR011094">
    <property type="entry name" value="Uncharacterised_LppY/LpqO"/>
</dbReference>
<dbReference type="Proteomes" id="UP001139347">
    <property type="component" value="Unassembled WGS sequence"/>
</dbReference>
<keyword evidence="3" id="KW-1185">Reference proteome</keyword>
<reference evidence="2" key="1">
    <citation type="submission" date="2022-04" db="EMBL/GenBank/DDBJ databases">
        <title>Paenibacillus mangrovi sp. nov., a novel endophytic bacterium isolated from bark of Kandelia candel.</title>
        <authorList>
            <person name="Tuo L."/>
        </authorList>
    </citation>
    <scope>NUCLEOTIDE SEQUENCE</scope>
    <source>
        <strain evidence="2">KQZ6P-2</strain>
    </source>
</reference>
<dbReference type="Pfam" id="PF07485">
    <property type="entry name" value="DUF1529"/>
    <property type="match status" value="1"/>
</dbReference>
<organism evidence="2 3">
    <name type="scientific">Paenibacillus mangrovi</name>
    <dbReference type="NCBI Taxonomy" id="2931978"/>
    <lineage>
        <taxon>Bacteria</taxon>
        <taxon>Bacillati</taxon>
        <taxon>Bacillota</taxon>
        <taxon>Bacilli</taxon>
        <taxon>Bacillales</taxon>
        <taxon>Paenibacillaceae</taxon>
        <taxon>Paenibacillus</taxon>
    </lineage>
</organism>
<dbReference type="EMBL" id="JALIRP010000007">
    <property type="protein sequence ID" value="MCJ8013743.1"/>
    <property type="molecule type" value="Genomic_DNA"/>
</dbReference>
<feature type="chain" id="PRO_5040925098" evidence="1">
    <location>
        <begin position="24"/>
        <end position="154"/>
    </location>
</feature>
<dbReference type="RefSeq" id="WP_244727520.1">
    <property type="nucleotide sequence ID" value="NZ_JALIRP010000007.1"/>
</dbReference>
<name>A0A9X2B7K2_9BACL</name>
<keyword evidence="1" id="KW-0732">Signal</keyword>
<evidence type="ECO:0000313" key="2">
    <source>
        <dbReference type="EMBL" id="MCJ8013743.1"/>
    </source>
</evidence>
<proteinExistence type="predicted"/>
<comment type="caution">
    <text evidence="2">The sequence shown here is derived from an EMBL/GenBank/DDBJ whole genome shotgun (WGS) entry which is preliminary data.</text>
</comment>
<evidence type="ECO:0000256" key="1">
    <source>
        <dbReference type="SAM" id="SignalP"/>
    </source>
</evidence>
<gene>
    <name evidence="2" type="ORF">MUG84_18615</name>
</gene>
<evidence type="ECO:0000313" key="3">
    <source>
        <dbReference type="Proteomes" id="UP001139347"/>
    </source>
</evidence>
<feature type="signal peptide" evidence="1">
    <location>
        <begin position="1"/>
        <end position="23"/>
    </location>
</feature>